<evidence type="ECO:0000256" key="11">
    <source>
        <dbReference type="ARBA" id="ARBA00023163"/>
    </source>
</evidence>
<sequence length="606" mass="68991">MAKKISNSFIKELVASADIADVVSRYVNLKKSGKNYKACCPFHNEKTPSFYVNTQKKFFHCFGCGVSGDALTFVKKINNLDFVEAVNNLAEIVGKPIEYENYSQEDLQREHLFNKCIGFLAIAQKYYRWNLGNSVSKEKAIEYLKKRGIDSGLAKVFGIGYSSEGWNNITQLAKSVNVSEDILIDTGLSIKNDKGNVYDRFRNRIMFPIRNIQGSVIGYGGRVIDDSDTVKYLNSPETIVFQKNNILYGLYEYRERKKQHPELANQSLIVVEGYMDVVGLAQYGFYSAVATLGTAFSQNHAKILFRESNSVILCFDGDSAGQNAAIRSIKIILPILDGNKKLRILTLKEGKDPDDYIKEHGLISFQSELDNSLLVSDFIIRHIIGNRDISKAECKAEILENLKDFLSDVDENIYSESIVSTVSEKINISSDQVKRLIKLGKQKFSIDTMNKSNHMIKQKRLSKNILLEEVVLAEIFVNIDDFRILLKENDFEIFSTSKNLDILVKSLKILKEDSSNQIETVVLIQFLAEDYPDYREYFFELLSYGINKARKKSDGEQYCSQILNDLKRIEANSVKEQLNHLGSLPFRTDVQEMERKYLVAKLGNKI</sequence>
<dbReference type="GO" id="GO:1990077">
    <property type="term" value="C:primosome complex"/>
    <property type="evidence" value="ECO:0007669"/>
    <property type="project" value="UniProtKB-KW"/>
</dbReference>
<keyword evidence="3 12" id="KW-0808">Transferase</keyword>
<organism evidence="15 16">
    <name type="scientific">Francisella salimarina</name>
    <dbReference type="NCBI Taxonomy" id="2599927"/>
    <lineage>
        <taxon>Bacteria</taxon>
        <taxon>Pseudomonadati</taxon>
        <taxon>Pseudomonadota</taxon>
        <taxon>Gammaproteobacteria</taxon>
        <taxon>Thiotrichales</taxon>
        <taxon>Francisellaceae</taxon>
        <taxon>Francisella</taxon>
    </lineage>
</organism>
<dbReference type="FunFam" id="3.40.1360.10:FF:000002">
    <property type="entry name" value="DNA primase"/>
    <property type="match status" value="1"/>
</dbReference>
<dbReference type="InterPro" id="IPR002694">
    <property type="entry name" value="Znf_CHC2"/>
</dbReference>
<evidence type="ECO:0000256" key="10">
    <source>
        <dbReference type="ARBA" id="ARBA00023125"/>
    </source>
</evidence>
<dbReference type="PANTHER" id="PTHR30313">
    <property type="entry name" value="DNA PRIMASE"/>
    <property type="match status" value="1"/>
</dbReference>
<keyword evidence="5 12" id="KW-0235">DNA replication</keyword>
<keyword evidence="10 12" id="KW-0238">DNA-binding</keyword>
<dbReference type="Pfam" id="PF13155">
    <property type="entry name" value="Toprim_2"/>
    <property type="match status" value="1"/>
</dbReference>
<dbReference type="Pfam" id="PF08275">
    <property type="entry name" value="DNAG_N"/>
    <property type="match status" value="1"/>
</dbReference>
<keyword evidence="4 12" id="KW-0548">Nucleotidyltransferase</keyword>
<dbReference type="GO" id="GO:0008270">
    <property type="term" value="F:zinc ion binding"/>
    <property type="evidence" value="ECO:0007669"/>
    <property type="project" value="UniProtKB-UniRule"/>
</dbReference>
<dbReference type="Proteomes" id="UP000683421">
    <property type="component" value="Chromosome"/>
</dbReference>
<evidence type="ECO:0000256" key="12">
    <source>
        <dbReference type="HAMAP-Rule" id="MF_00974"/>
    </source>
</evidence>
<dbReference type="KEGG" id="fsr:KQR59_04605"/>
<dbReference type="InterPro" id="IPR034151">
    <property type="entry name" value="TOPRIM_DnaG_bac"/>
</dbReference>
<evidence type="ECO:0000256" key="9">
    <source>
        <dbReference type="ARBA" id="ARBA00022842"/>
    </source>
</evidence>
<feature type="domain" description="Toprim" evidence="14">
    <location>
        <begin position="266"/>
        <end position="350"/>
    </location>
</feature>
<evidence type="ECO:0000259" key="14">
    <source>
        <dbReference type="PROSITE" id="PS50880"/>
    </source>
</evidence>
<dbReference type="EMBL" id="CP076680">
    <property type="protein sequence ID" value="QWV00167.1"/>
    <property type="molecule type" value="Genomic_DNA"/>
</dbReference>
<accession>A0AAJ4TLU8</accession>
<comment type="catalytic activity">
    <reaction evidence="12">
        <text>ssDNA + n NTP = ssDNA/pppN(pN)n-1 hybrid + (n-1) diphosphate.</text>
        <dbReference type="EC" id="2.7.7.101"/>
    </reaction>
</comment>
<evidence type="ECO:0000256" key="5">
    <source>
        <dbReference type="ARBA" id="ARBA00022705"/>
    </source>
</evidence>
<keyword evidence="8 12" id="KW-0862">Zinc</keyword>
<dbReference type="GO" id="GO:0005737">
    <property type="term" value="C:cytoplasm"/>
    <property type="evidence" value="ECO:0007669"/>
    <property type="project" value="TreeGrafter"/>
</dbReference>
<dbReference type="GO" id="GO:0000428">
    <property type="term" value="C:DNA-directed RNA polymerase complex"/>
    <property type="evidence" value="ECO:0007669"/>
    <property type="project" value="UniProtKB-KW"/>
</dbReference>
<dbReference type="AlphaFoldDB" id="A0AAJ4TLU8"/>
<keyword evidence="9" id="KW-0460">Magnesium</keyword>
<feature type="zinc finger region" description="CHC2-type" evidence="12">
    <location>
        <begin position="40"/>
        <end position="64"/>
    </location>
</feature>
<dbReference type="PROSITE" id="PS50880">
    <property type="entry name" value="TOPRIM"/>
    <property type="match status" value="1"/>
</dbReference>
<evidence type="ECO:0000256" key="3">
    <source>
        <dbReference type="ARBA" id="ARBA00022679"/>
    </source>
</evidence>
<evidence type="ECO:0000256" key="2">
    <source>
        <dbReference type="ARBA" id="ARBA00022515"/>
    </source>
</evidence>
<keyword evidence="11 12" id="KW-0804">Transcription</keyword>
<evidence type="ECO:0000256" key="8">
    <source>
        <dbReference type="ARBA" id="ARBA00022833"/>
    </source>
</evidence>
<proteinExistence type="inferred from homology"/>
<evidence type="ECO:0000256" key="1">
    <source>
        <dbReference type="ARBA" id="ARBA00022478"/>
    </source>
</evidence>
<dbReference type="HAMAP" id="MF_00974">
    <property type="entry name" value="DNA_primase_DnaG"/>
    <property type="match status" value="1"/>
</dbReference>
<dbReference type="InterPro" id="IPR050219">
    <property type="entry name" value="DnaG_primase"/>
</dbReference>
<comment type="domain">
    <text evidence="12">Contains an N-terminal zinc-binding domain, a central core domain that contains the primase activity, and a C-terminal DnaB-binding domain.</text>
</comment>
<comment type="subunit">
    <text evidence="12">Monomer. Interacts with DnaB.</text>
</comment>
<dbReference type="SMART" id="SM00400">
    <property type="entry name" value="ZnF_CHCC"/>
    <property type="match status" value="1"/>
</dbReference>
<keyword evidence="2 12" id="KW-0639">Primosome</keyword>
<name>A0AAJ4TLU8_9GAMM</name>
<comment type="similarity">
    <text evidence="12 13">Belongs to the DnaG primase family.</text>
</comment>
<dbReference type="InterPro" id="IPR013264">
    <property type="entry name" value="DNAG_N"/>
</dbReference>
<keyword evidence="16" id="KW-1185">Reference proteome</keyword>
<evidence type="ECO:0000256" key="7">
    <source>
        <dbReference type="ARBA" id="ARBA00022771"/>
    </source>
</evidence>
<dbReference type="FunFam" id="3.90.580.10:FF:000001">
    <property type="entry name" value="DNA primase"/>
    <property type="match status" value="1"/>
</dbReference>
<dbReference type="GO" id="GO:0003899">
    <property type="term" value="F:DNA-directed RNA polymerase activity"/>
    <property type="evidence" value="ECO:0007669"/>
    <property type="project" value="UniProtKB-UniRule"/>
</dbReference>
<evidence type="ECO:0000256" key="13">
    <source>
        <dbReference type="PIRNR" id="PIRNR002811"/>
    </source>
</evidence>
<dbReference type="GO" id="GO:0003677">
    <property type="term" value="F:DNA binding"/>
    <property type="evidence" value="ECO:0007669"/>
    <property type="project" value="UniProtKB-KW"/>
</dbReference>
<evidence type="ECO:0000256" key="4">
    <source>
        <dbReference type="ARBA" id="ARBA00022695"/>
    </source>
</evidence>
<evidence type="ECO:0000313" key="16">
    <source>
        <dbReference type="Proteomes" id="UP000683421"/>
    </source>
</evidence>
<dbReference type="InterPro" id="IPR006295">
    <property type="entry name" value="DNA_primase_DnaG"/>
</dbReference>
<dbReference type="NCBIfam" id="TIGR01391">
    <property type="entry name" value="dnaG"/>
    <property type="match status" value="1"/>
</dbReference>
<dbReference type="InterPro" id="IPR006171">
    <property type="entry name" value="TOPRIM_dom"/>
</dbReference>
<dbReference type="SMART" id="SM00493">
    <property type="entry name" value="TOPRIM"/>
    <property type="match status" value="1"/>
</dbReference>
<evidence type="ECO:0000256" key="6">
    <source>
        <dbReference type="ARBA" id="ARBA00022723"/>
    </source>
</evidence>
<dbReference type="EC" id="2.7.7.101" evidence="12"/>
<dbReference type="PANTHER" id="PTHR30313:SF2">
    <property type="entry name" value="DNA PRIMASE"/>
    <property type="match status" value="1"/>
</dbReference>
<reference evidence="15 16" key="1">
    <citation type="submission" date="2021-06" db="EMBL/GenBank/DDBJ databases">
        <title>Ulceroglandular infection and bacteremia caused by Francisella salimarina in an immunocompromised patient, France.</title>
        <authorList>
            <person name="Hennebique A."/>
            <person name="Caspar Y."/>
            <person name="Maurin M."/>
            <person name="Boisset S."/>
            <person name="Pelloux I."/>
            <person name="Gallego-Hernanz M.P."/>
            <person name="Burucoa C."/>
            <person name="Cazenave-Roblot F."/>
            <person name="Plouzeau C."/>
            <person name="Rammaert B."/>
        </authorList>
    </citation>
    <scope>NUCLEOTIDE SEQUENCE [LARGE SCALE GENOMIC DNA]</scope>
    <source>
        <strain evidence="15 16">CHUGA-F75</strain>
    </source>
</reference>
<comment type="cofactor">
    <cofactor evidence="12 13">
        <name>Zn(2+)</name>
        <dbReference type="ChEBI" id="CHEBI:29105"/>
    </cofactor>
    <text evidence="12 13">Binds 1 zinc ion per monomer.</text>
</comment>
<evidence type="ECO:0000313" key="15">
    <source>
        <dbReference type="EMBL" id="QWV00167.1"/>
    </source>
</evidence>
<dbReference type="GO" id="GO:0006269">
    <property type="term" value="P:DNA replication, synthesis of primer"/>
    <property type="evidence" value="ECO:0007669"/>
    <property type="project" value="UniProtKB-UniRule"/>
</dbReference>
<keyword evidence="7 12" id="KW-0863">Zinc-finger</keyword>
<dbReference type="InterPro" id="IPR030846">
    <property type="entry name" value="DnaG_bac"/>
</dbReference>
<dbReference type="RefSeq" id="WP_216692821.1">
    <property type="nucleotide sequence ID" value="NZ_CP076680.1"/>
</dbReference>
<gene>
    <name evidence="12 15" type="primary">dnaG</name>
    <name evidence="15" type="ORF">KQR59_04605</name>
</gene>
<keyword evidence="1 12" id="KW-0240">DNA-directed RNA polymerase</keyword>
<keyword evidence="6 12" id="KW-0479">Metal-binding</keyword>
<dbReference type="FunFam" id="3.90.980.10:FF:000001">
    <property type="entry name" value="DNA primase"/>
    <property type="match status" value="1"/>
</dbReference>
<protein>
    <recommendedName>
        <fullName evidence="12 13">DNA primase</fullName>
        <ecNumber evidence="12">2.7.7.101</ecNumber>
    </recommendedName>
</protein>
<dbReference type="Pfam" id="PF01807">
    <property type="entry name" value="Zn_ribbon_DnaG"/>
    <property type="match status" value="1"/>
</dbReference>
<comment type="function">
    <text evidence="12 13">RNA polymerase that catalyzes the synthesis of short RNA molecules used as primers for DNA polymerase during DNA replication.</text>
</comment>
<dbReference type="CDD" id="cd03364">
    <property type="entry name" value="TOPRIM_DnaG_primases"/>
    <property type="match status" value="1"/>
</dbReference>
<dbReference type="PIRSF" id="PIRSF002811">
    <property type="entry name" value="DnaG"/>
    <property type="match status" value="1"/>
</dbReference>